<dbReference type="SUPFAM" id="SSF55347">
    <property type="entry name" value="Glyceraldehyde-3-phosphate dehydrogenase-like, C-terminal domain"/>
    <property type="match status" value="1"/>
</dbReference>
<dbReference type="EMBL" id="JADBEM010000001">
    <property type="protein sequence ID" value="MBE1610887.1"/>
    <property type="molecule type" value="Genomic_DNA"/>
</dbReference>
<dbReference type="Gene3D" id="3.30.360.10">
    <property type="entry name" value="Dihydrodipicolinate Reductase, domain 2"/>
    <property type="match status" value="1"/>
</dbReference>
<dbReference type="Pfam" id="PF01408">
    <property type="entry name" value="GFO_IDH_MocA"/>
    <property type="match status" value="1"/>
</dbReference>
<dbReference type="Gene3D" id="3.40.50.720">
    <property type="entry name" value="NAD(P)-binding Rossmann-like Domain"/>
    <property type="match status" value="1"/>
</dbReference>
<dbReference type="InterPro" id="IPR004104">
    <property type="entry name" value="Gfo/Idh/MocA-like_OxRdtase_C"/>
</dbReference>
<sequence length="337" mass="36116">MTVRVGVIGTGIMGADHVRTLTTSVAGVRVSAISDLDEQRAQAVAVEVPGARVLSDPLALVHDAGVDAVLVASADSTHEELVLACLEAGKPVLCEKPLAPTSDGALRIVETEVRGGRRLVSVGFMRRYDPGYVDVKAGLRDKVIGAPLMLHCVHRNGFSAPGTATSGLITGSAVHEFDVVRWLLEEEITRVTVHRPRSSSLVVGGTSDPLFVLVETTSGLLADVEVFVNAQYGYEVRCELVGEYGTLLLDEPEQVRRRSSRSRSSRVSLDWRDRFAEAYRRELQDWVSGVAAAEQRGASAWDGYAATVAATAGVAALESAGPVPVDLEKRPDLYESR</sequence>
<dbReference type="SUPFAM" id="SSF51735">
    <property type="entry name" value="NAD(P)-binding Rossmann-fold domains"/>
    <property type="match status" value="1"/>
</dbReference>
<keyword evidence="3 4" id="KW-0520">NAD</keyword>
<keyword evidence="2 4" id="KW-0560">Oxidoreductase</keyword>
<name>A0A927N8G3_9ACTN</name>
<dbReference type="GO" id="GO:0019310">
    <property type="term" value="P:inositol catabolic process"/>
    <property type="evidence" value="ECO:0007669"/>
    <property type="project" value="UniProtKB-UniRule"/>
</dbReference>
<dbReference type="RefSeq" id="WP_192754187.1">
    <property type="nucleotide sequence ID" value="NZ_BAABJL010000225.1"/>
</dbReference>
<feature type="domain" description="Gfo/Idh/MocA-like oxidoreductase N-terminal" evidence="5">
    <location>
        <begin position="3"/>
        <end position="124"/>
    </location>
</feature>
<dbReference type="EC" id="1.1.1.18" evidence="4"/>
<comment type="function">
    <text evidence="4">Involved in the oxidation of myo-inositol (MI) to 2-keto-myo-inositol (2KMI or 2-inosose).</text>
</comment>
<dbReference type="PANTHER" id="PTHR43593">
    <property type="match status" value="1"/>
</dbReference>
<comment type="catalytic activity">
    <reaction evidence="4">
        <text>myo-inositol + NAD(+) = scyllo-inosose + NADH + H(+)</text>
        <dbReference type="Rhea" id="RHEA:16949"/>
        <dbReference type="ChEBI" id="CHEBI:15378"/>
        <dbReference type="ChEBI" id="CHEBI:17268"/>
        <dbReference type="ChEBI" id="CHEBI:17811"/>
        <dbReference type="ChEBI" id="CHEBI:57540"/>
        <dbReference type="ChEBI" id="CHEBI:57945"/>
        <dbReference type="EC" id="1.1.1.18"/>
    </reaction>
</comment>
<dbReference type="GO" id="GO:0000166">
    <property type="term" value="F:nucleotide binding"/>
    <property type="evidence" value="ECO:0007669"/>
    <property type="project" value="InterPro"/>
</dbReference>
<dbReference type="AlphaFoldDB" id="A0A927N8G3"/>
<dbReference type="GO" id="GO:0050112">
    <property type="term" value="F:inositol 2-dehydrogenase (NAD+) activity"/>
    <property type="evidence" value="ECO:0007669"/>
    <property type="project" value="UniProtKB-UniRule"/>
</dbReference>
<dbReference type="HAMAP" id="MF_01671">
    <property type="entry name" value="IolG"/>
    <property type="match status" value="1"/>
</dbReference>
<dbReference type="PANTHER" id="PTHR43593:SF1">
    <property type="entry name" value="INOSITOL 2-DEHYDROGENASE"/>
    <property type="match status" value="1"/>
</dbReference>
<evidence type="ECO:0000256" key="3">
    <source>
        <dbReference type="ARBA" id="ARBA00023027"/>
    </source>
</evidence>
<protein>
    <recommendedName>
        <fullName evidence="4">Inositol 2-dehydrogenase</fullName>
        <ecNumber evidence="4">1.1.1.18</ecNumber>
    </recommendedName>
    <alternativeName>
        <fullName evidence="4">Myo-inositol 2-dehydrogenase</fullName>
        <shortName evidence="4">MI 2-dehydrogenase</shortName>
    </alternativeName>
</protein>
<feature type="domain" description="Gfo/Idh/MocA-like oxidoreductase C-terminal" evidence="6">
    <location>
        <begin position="139"/>
        <end position="324"/>
    </location>
</feature>
<dbReference type="InterPro" id="IPR023794">
    <property type="entry name" value="MI/DCI_dehydrogenase"/>
</dbReference>
<evidence type="ECO:0000256" key="2">
    <source>
        <dbReference type="ARBA" id="ARBA00023002"/>
    </source>
</evidence>
<evidence type="ECO:0000256" key="4">
    <source>
        <dbReference type="HAMAP-Rule" id="MF_01671"/>
    </source>
</evidence>
<proteinExistence type="inferred from homology"/>
<organism evidence="7 8">
    <name type="scientific">Actinopolymorpha pittospori</name>
    <dbReference type="NCBI Taxonomy" id="648752"/>
    <lineage>
        <taxon>Bacteria</taxon>
        <taxon>Bacillati</taxon>
        <taxon>Actinomycetota</taxon>
        <taxon>Actinomycetes</taxon>
        <taxon>Propionibacteriales</taxon>
        <taxon>Actinopolymorphaceae</taxon>
        <taxon>Actinopolymorpha</taxon>
    </lineage>
</organism>
<comment type="subunit">
    <text evidence="4">Homotetramer.</text>
</comment>
<dbReference type="InterPro" id="IPR036291">
    <property type="entry name" value="NAD(P)-bd_dom_sf"/>
</dbReference>
<comment type="similarity">
    <text evidence="1 4">Belongs to the Gfo/Idh/MocA family.</text>
</comment>
<evidence type="ECO:0000313" key="7">
    <source>
        <dbReference type="EMBL" id="MBE1610887.1"/>
    </source>
</evidence>
<dbReference type="InterPro" id="IPR000683">
    <property type="entry name" value="Gfo/Idh/MocA-like_OxRdtase_N"/>
</dbReference>
<reference evidence="7" key="1">
    <citation type="submission" date="2020-10" db="EMBL/GenBank/DDBJ databases">
        <title>Sequencing the genomes of 1000 actinobacteria strains.</title>
        <authorList>
            <person name="Klenk H.-P."/>
        </authorList>
    </citation>
    <scope>NUCLEOTIDE SEQUENCE</scope>
    <source>
        <strain evidence="7">DSM 45354</strain>
    </source>
</reference>
<dbReference type="Pfam" id="PF02894">
    <property type="entry name" value="GFO_IDH_MocA_C"/>
    <property type="match status" value="1"/>
</dbReference>
<comment type="caution">
    <text evidence="7">The sequence shown here is derived from an EMBL/GenBank/DDBJ whole genome shotgun (WGS) entry which is preliminary data.</text>
</comment>
<dbReference type="InterPro" id="IPR050424">
    <property type="entry name" value="Gfo-Idh-MocA_inositol_DH"/>
</dbReference>
<accession>A0A927N8G3</accession>
<keyword evidence="8" id="KW-1185">Reference proteome</keyword>
<evidence type="ECO:0000259" key="5">
    <source>
        <dbReference type="Pfam" id="PF01408"/>
    </source>
</evidence>
<dbReference type="Proteomes" id="UP000638648">
    <property type="component" value="Unassembled WGS sequence"/>
</dbReference>
<evidence type="ECO:0000256" key="1">
    <source>
        <dbReference type="ARBA" id="ARBA00010928"/>
    </source>
</evidence>
<gene>
    <name evidence="4" type="primary">iolG</name>
    <name evidence="7" type="ORF">HEB94_007735</name>
</gene>
<evidence type="ECO:0000259" key="6">
    <source>
        <dbReference type="Pfam" id="PF02894"/>
    </source>
</evidence>
<evidence type="ECO:0000313" key="8">
    <source>
        <dbReference type="Proteomes" id="UP000638648"/>
    </source>
</evidence>